<sequence>MELVEKAKAFAKKAHDGQTRKATSEPYFVHLEGVANILKSVGSNEELIAAGYLHDSVEDTDVRIEDIREQFGNHVAVIVEGNTENKNLTWEERKQHTIDSIATAHIDIKSLICADKLDNISSMIEAYERDGESIWNHFKRGKEKQLWYYSSVANQLIESTESPPDHFYKLKEKVNYFLHR</sequence>
<name>A0ABW6KII1_9BACI</name>
<dbReference type="EMBL" id="JBIACK010000017">
    <property type="protein sequence ID" value="MFE8703524.1"/>
    <property type="molecule type" value="Genomic_DNA"/>
</dbReference>
<dbReference type="SMART" id="SM00471">
    <property type="entry name" value="HDc"/>
    <property type="match status" value="1"/>
</dbReference>
<dbReference type="InterPro" id="IPR003607">
    <property type="entry name" value="HD/PDEase_dom"/>
</dbReference>
<keyword evidence="3" id="KW-1185">Reference proteome</keyword>
<dbReference type="PANTHER" id="PTHR46246:SF1">
    <property type="entry name" value="GUANOSINE-3',5'-BIS(DIPHOSPHATE) 3'-PYROPHOSPHOHYDROLASE MESH1"/>
    <property type="match status" value="1"/>
</dbReference>
<protein>
    <submittedName>
        <fullName evidence="2">HD domain-containing protein</fullName>
    </submittedName>
</protein>
<gene>
    <name evidence="2" type="ORF">ACFYKX_23450</name>
</gene>
<dbReference type="Proteomes" id="UP001601059">
    <property type="component" value="Unassembled WGS sequence"/>
</dbReference>
<feature type="domain" description="HD/PDEase" evidence="1">
    <location>
        <begin position="23"/>
        <end position="129"/>
    </location>
</feature>
<dbReference type="RefSeq" id="WP_389364126.1">
    <property type="nucleotide sequence ID" value="NZ_JBIACK010000017.1"/>
</dbReference>
<dbReference type="PANTHER" id="PTHR46246">
    <property type="entry name" value="GUANOSINE-3',5'-BIS(DIPHOSPHATE) 3'-PYROPHOSPHOHYDROLASE MESH1"/>
    <property type="match status" value="1"/>
</dbReference>
<evidence type="ECO:0000313" key="3">
    <source>
        <dbReference type="Proteomes" id="UP001601059"/>
    </source>
</evidence>
<organism evidence="2 3">
    <name type="scientific">Cytobacillus spartinae</name>
    <dbReference type="NCBI Taxonomy" id="3299023"/>
    <lineage>
        <taxon>Bacteria</taxon>
        <taxon>Bacillati</taxon>
        <taxon>Bacillota</taxon>
        <taxon>Bacilli</taxon>
        <taxon>Bacillales</taxon>
        <taxon>Bacillaceae</taxon>
        <taxon>Cytobacillus</taxon>
    </lineage>
</organism>
<reference evidence="2 3" key="1">
    <citation type="submission" date="2024-08" db="EMBL/GenBank/DDBJ databases">
        <title>Two novel Cytobacillus novel species.</title>
        <authorList>
            <person name="Liu G."/>
        </authorList>
    </citation>
    <scope>NUCLEOTIDE SEQUENCE [LARGE SCALE GENOMIC DNA]</scope>
    <source>
        <strain evidence="2 3">FJAT-54145</strain>
    </source>
</reference>
<proteinExistence type="predicted"/>
<dbReference type="SUPFAM" id="SSF109604">
    <property type="entry name" value="HD-domain/PDEase-like"/>
    <property type="match status" value="1"/>
</dbReference>
<evidence type="ECO:0000313" key="2">
    <source>
        <dbReference type="EMBL" id="MFE8703524.1"/>
    </source>
</evidence>
<dbReference type="Gene3D" id="1.10.3210.10">
    <property type="entry name" value="Hypothetical protein af1432"/>
    <property type="match status" value="1"/>
</dbReference>
<dbReference type="InterPro" id="IPR052194">
    <property type="entry name" value="MESH1"/>
</dbReference>
<evidence type="ECO:0000259" key="1">
    <source>
        <dbReference type="SMART" id="SM00471"/>
    </source>
</evidence>
<dbReference type="Pfam" id="PF13328">
    <property type="entry name" value="HD_4"/>
    <property type="match status" value="1"/>
</dbReference>
<comment type="caution">
    <text evidence="2">The sequence shown here is derived from an EMBL/GenBank/DDBJ whole genome shotgun (WGS) entry which is preliminary data.</text>
</comment>
<accession>A0ABW6KII1</accession>
<dbReference type="CDD" id="cd00077">
    <property type="entry name" value="HDc"/>
    <property type="match status" value="1"/>
</dbReference>